<organism evidence="2 3">
    <name type="scientific">Haemophilus pittmaniae HK 85</name>
    <dbReference type="NCBI Taxonomy" id="1035188"/>
    <lineage>
        <taxon>Bacteria</taxon>
        <taxon>Pseudomonadati</taxon>
        <taxon>Pseudomonadota</taxon>
        <taxon>Gammaproteobacteria</taxon>
        <taxon>Pasteurellales</taxon>
        <taxon>Pasteurellaceae</taxon>
        <taxon>Haemophilus</taxon>
    </lineage>
</organism>
<dbReference type="EMBL" id="AFUV01000014">
    <property type="protein sequence ID" value="EGV05734.1"/>
    <property type="molecule type" value="Genomic_DNA"/>
</dbReference>
<dbReference type="Gene3D" id="2.30.30.130">
    <property type="entry name" value="Transposase, Mu, C-terminal"/>
    <property type="match status" value="1"/>
</dbReference>
<dbReference type="InterPro" id="IPR009004">
    <property type="entry name" value="Transposase_Mu_C"/>
</dbReference>
<dbReference type="InterPro" id="IPR015126">
    <property type="entry name" value="Mu_I-gamma"/>
</dbReference>
<dbReference type="GO" id="GO:0015074">
    <property type="term" value="P:DNA integration"/>
    <property type="evidence" value="ECO:0007669"/>
    <property type="project" value="InterPro"/>
</dbReference>
<dbReference type="GO" id="GO:0004803">
    <property type="term" value="F:transposase activity"/>
    <property type="evidence" value="ECO:0007669"/>
    <property type="project" value="InterPro"/>
</dbReference>
<dbReference type="InterPro" id="IPR003314">
    <property type="entry name" value="Mu-type_HTH"/>
</dbReference>
<dbReference type="PROSITE" id="PS51702">
    <property type="entry name" value="HTH_MU"/>
    <property type="match status" value="1"/>
</dbReference>
<dbReference type="GO" id="GO:0003677">
    <property type="term" value="F:DNA binding"/>
    <property type="evidence" value="ECO:0007669"/>
    <property type="project" value="InterPro"/>
</dbReference>
<dbReference type="SUPFAM" id="SSF46689">
    <property type="entry name" value="Homeodomain-like"/>
    <property type="match status" value="2"/>
</dbReference>
<name>F9Q9L1_9PAST</name>
<proteinExistence type="predicted"/>
<dbReference type="SUPFAM" id="SSF50610">
    <property type="entry name" value="mu transposase, C-terminal domain"/>
    <property type="match status" value="1"/>
</dbReference>
<gene>
    <name evidence="2" type="ORF">HMPREF9952_0714</name>
</gene>
<evidence type="ECO:0000313" key="3">
    <source>
        <dbReference type="Proteomes" id="UP000006235"/>
    </source>
</evidence>
<dbReference type="InterPro" id="IPR015378">
    <property type="entry name" value="Transposase-like_Mu_C"/>
</dbReference>
<dbReference type="Pfam" id="PF02316">
    <property type="entry name" value="HTH_Tnp_Mu_1"/>
    <property type="match status" value="1"/>
</dbReference>
<dbReference type="InterPro" id="IPR012337">
    <property type="entry name" value="RNaseH-like_sf"/>
</dbReference>
<dbReference type="Proteomes" id="UP000006235">
    <property type="component" value="Unassembled WGS sequence"/>
</dbReference>
<dbReference type="Gene3D" id="1.10.10.10">
    <property type="entry name" value="Winged helix-like DNA-binding domain superfamily/Winged helix DNA-binding domain"/>
    <property type="match status" value="1"/>
</dbReference>
<dbReference type="InterPro" id="IPR036397">
    <property type="entry name" value="RNaseH_sf"/>
</dbReference>
<dbReference type="Gene3D" id="1.10.10.60">
    <property type="entry name" value="Homeodomain-like"/>
    <property type="match status" value="2"/>
</dbReference>
<protein>
    <submittedName>
        <fullName evidence="2">Bacteriophage Mu transposase</fullName>
    </submittedName>
</protein>
<sequence length="685" mass="78407">MAFALCQSVVGGDMKTWVTVAEVVECQSTPNTERGCRKFLDKLFLQYPQARRKRQGTKAFEYDVNYLPENIQAELVVIEGKRTVNSLPVLAEPAKPVEPSAEAQMLWAAYEQGTTKAQNEAKWKLGTMFAVAELTNTGMNIMTALELVCGKYNRECEAKGEKPVSVGSLKRWWYAIKDEDRSLWLPLLMSERGKNGKSREAEFSEEAWAFFKADYFRNERPQLGSCYERLKRAAQVNGWVIPSLSSIKRKIEREIPKTHQVYLREGEYAVSRYFPSLIRTIADVDAMEWVNGDGYKHNVWVEWHNGHIIRPKTWLWQDVRTRKILAYRCDESENTNMIRLALLDVVSKYGIPKHLTIDNTKAAANKKMTGGVKNRYRFKVSPDEVQGIIPALGIQLHWTTVRYGRGRGQAKPIERAFSHGGLGELVDKHPLLAGYHAGDNALDKPDNYQGNKAGVDYESFILALEEGIQMFNERLNRETEICRGELSFEQAFERDFALVEKRLATPEQLRYLLTLHEEVTLKANGTFELKCGGERQGLRNRYEAYDLIGTKHKRVVVRYDPNRLHDKVWVYSQEGVYLAEASCTRPAAFGDTQSAQDHSRKEREFVRHTKKAAQAAQEMEVQEVAECMPEVEFDDTPSVPQVWEVVHQEGNAMRKQEVLLEDEKVSTFRRGLDNYLAMAKKAKGL</sequence>
<dbReference type="InterPro" id="IPR004189">
    <property type="entry name" value="Phage_Mu_transposase"/>
</dbReference>
<feature type="domain" description="HTH Mu-type" evidence="1">
    <location>
        <begin position="14"/>
        <end position="83"/>
    </location>
</feature>
<dbReference type="Gene3D" id="3.30.420.10">
    <property type="entry name" value="Ribonuclease H-like superfamily/Ribonuclease H"/>
    <property type="match status" value="1"/>
</dbReference>
<dbReference type="STRING" id="1035188.HMPREF9952_0714"/>
<reference evidence="2 3" key="1">
    <citation type="submission" date="2011-07" db="EMBL/GenBank/DDBJ databases">
        <authorList>
            <person name="Harkins D.M."/>
            <person name="Madupu R."/>
            <person name="Durkin A.S."/>
            <person name="Torralba M."/>
            <person name="Methe B."/>
            <person name="Sutton G.G."/>
            <person name="Nelson K.E."/>
        </authorList>
    </citation>
    <scope>NUCLEOTIDE SEQUENCE [LARGE SCALE GENOMIC DNA]</scope>
    <source>
        <strain evidence="2 3">HK 85</strain>
    </source>
</reference>
<evidence type="ECO:0000259" key="1">
    <source>
        <dbReference type="PROSITE" id="PS51702"/>
    </source>
</evidence>
<dbReference type="InterPro" id="IPR009057">
    <property type="entry name" value="Homeodomain-like_sf"/>
</dbReference>
<dbReference type="SUPFAM" id="SSF46955">
    <property type="entry name" value="Putative DNA-binding domain"/>
    <property type="match status" value="1"/>
</dbReference>
<dbReference type="SUPFAM" id="SSF53098">
    <property type="entry name" value="Ribonuclease H-like"/>
    <property type="match status" value="1"/>
</dbReference>
<dbReference type="InterPro" id="IPR009061">
    <property type="entry name" value="DNA-bd_dom_put_sf"/>
</dbReference>
<dbReference type="Pfam" id="PF09039">
    <property type="entry name" value="HTH_Tnp_Mu_2"/>
    <property type="match status" value="1"/>
</dbReference>
<dbReference type="Gene3D" id="6.10.250.2550">
    <property type="match status" value="1"/>
</dbReference>
<dbReference type="Pfam" id="PF09299">
    <property type="entry name" value="Mu-transpos_C"/>
    <property type="match status" value="1"/>
</dbReference>
<dbReference type="InterPro" id="IPR036388">
    <property type="entry name" value="WH-like_DNA-bd_sf"/>
</dbReference>
<comment type="caution">
    <text evidence="2">The sequence shown here is derived from an EMBL/GenBank/DDBJ whole genome shotgun (WGS) entry which is preliminary data.</text>
</comment>
<accession>F9Q9L1</accession>
<dbReference type="GO" id="GO:0006313">
    <property type="term" value="P:DNA transposition"/>
    <property type="evidence" value="ECO:0007669"/>
    <property type="project" value="InterPro"/>
</dbReference>
<dbReference type="AlphaFoldDB" id="F9Q9L1"/>
<evidence type="ECO:0000313" key="2">
    <source>
        <dbReference type="EMBL" id="EGV05734.1"/>
    </source>
</evidence>
<dbReference type="Pfam" id="PF02914">
    <property type="entry name" value="DDE_2"/>
    <property type="match status" value="1"/>
</dbReference>